<dbReference type="GO" id="GO:0000272">
    <property type="term" value="P:polysaccharide catabolic process"/>
    <property type="evidence" value="ECO:0007669"/>
    <property type="project" value="InterPro"/>
</dbReference>
<gene>
    <name evidence="3" type="ORF">C823_05946</name>
</gene>
<comment type="caution">
    <text evidence="3">The sequence shown here is derived from an EMBL/GenBank/DDBJ whole genome shotgun (WGS) entry which is preliminary data.</text>
</comment>
<feature type="chain" id="PRO_5004113610" description="Dockerin domain-containing protein" evidence="1">
    <location>
        <begin position="28"/>
        <end position="240"/>
    </location>
</feature>
<feature type="domain" description="Dockerin" evidence="2">
    <location>
        <begin position="174"/>
        <end position="240"/>
    </location>
</feature>
<evidence type="ECO:0000313" key="3">
    <source>
        <dbReference type="EMBL" id="EMZ17526.1"/>
    </source>
</evidence>
<dbReference type="HOGENOM" id="CLU_1114483_0_0_9"/>
<dbReference type="GO" id="GO:0004553">
    <property type="term" value="F:hydrolase activity, hydrolyzing O-glycosyl compounds"/>
    <property type="evidence" value="ECO:0007669"/>
    <property type="project" value="InterPro"/>
</dbReference>
<dbReference type="EMBL" id="AQFT01000206">
    <property type="protein sequence ID" value="EMZ17526.1"/>
    <property type="molecule type" value="Genomic_DNA"/>
</dbReference>
<dbReference type="Gene3D" id="1.10.1330.10">
    <property type="entry name" value="Dockerin domain"/>
    <property type="match status" value="1"/>
</dbReference>
<dbReference type="GO" id="GO:0030246">
    <property type="term" value="F:carbohydrate binding"/>
    <property type="evidence" value="ECO:0007669"/>
    <property type="project" value="InterPro"/>
</dbReference>
<feature type="signal peptide" evidence="1">
    <location>
        <begin position="1"/>
        <end position="27"/>
    </location>
</feature>
<dbReference type="Pfam" id="PF00963">
    <property type="entry name" value="Cohesin"/>
    <property type="match status" value="1"/>
</dbReference>
<sequence length="240" mass="25791">MRRVNKVTVVLISLVMAVCGFSINVYADGTAWDIENTLDVSECRQGDTVTMSVNLKGSGASSAQEIAFMEGTLEYDSSLFTVEKADILPAEDGKAQSCSFDPSTGIFSVQYSSGIAVQDGGQMLQIRLHTAGDASIGKTTLCVTHMKWNDAAGRQAVEIEHRVPARITIAEAETPAVAGDVNQDGKVNLTDAKLVMQHYNGVKTLDSRQKENADVNGDGKVNLTDAKLIMKYYNGEITGF</sequence>
<keyword evidence="1" id="KW-0732">Signal</keyword>
<dbReference type="InterPro" id="IPR016134">
    <property type="entry name" value="Dockerin_dom"/>
</dbReference>
<dbReference type="Gene3D" id="2.60.40.680">
    <property type="match status" value="1"/>
</dbReference>
<dbReference type="InterPro" id="IPR002105">
    <property type="entry name" value="Dockerin_1_rpt"/>
</dbReference>
<dbReference type="InterPro" id="IPR036439">
    <property type="entry name" value="Dockerin_dom_sf"/>
</dbReference>
<dbReference type="OrthoDB" id="1822572at2"/>
<evidence type="ECO:0000256" key="1">
    <source>
        <dbReference type="SAM" id="SignalP"/>
    </source>
</evidence>
<dbReference type="Pfam" id="PF00404">
    <property type="entry name" value="Dockerin_1"/>
    <property type="match status" value="1"/>
</dbReference>
<dbReference type="Proteomes" id="UP000012589">
    <property type="component" value="Unassembled WGS sequence"/>
</dbReference>
<dbReference type="PROSITE" id="PS51766">
    <property type="entry name" value="DOCKERIN"/>
    <property type="match status" value="1"/>
</dbReference>
<proteinExistence type="predicted"/>
<dbReference type="CDD" id="cd14256">
    <property type="entry name" value="Dockerin_I"/>
    <property type="match status" value="1"/>
</dbReference>
<evidence type="ECO:0000259" key="2">
    <source>
        <dbReference type="PROSITE" id="PS51766"/>
    </source>
</evidence>
<reference evidence="3 4" key="1">
    <citation type="journal article" date="2014" name="Genome Announc.">
        <title>Draft genome sequences of the altered schaedler flora, a defined bacterial community from gnotobiotic mice.</title>
        <authorList>
            <person name="Wannemuehler M.J."/>
            <person name="Overstreet A.M."/>
            <person name="Ward D.V."/>
            <person name="Phillips G.J."/>
        </authorList>
    </citation>
    <scope>NUCLEOTIDE SEQUENCE [LARGE SCALE GENOMIC DNA]</scope>
    <source>
        <strain evidence="3 4">ASF492</strain>
    </source>
</reference>
<protein>
    <recommendedName>
        <fullName evidence="2">Dockerin domain-containing protein</fullName>
    </recommendedName>
</protein>
<accession>N1ZNQ7</accession>
<dbReference type="InterPro" id="IPR002102">
    <property type="entry name" value="Cohesin_dom"/>
</dbReference>
<keyword evidence="4" id="KW-1185">Reference proteome</keyword>
<dbReference type="PATRIC" id="fig|1235802.3.peg.6282"/>
<dbReference type="InterPro" id="IPR008965">
    <property type="entry name" value="CBM2/CBM3_carb-bd_dom_sf"/>
</dbReference>
<organism evidence="3 4">
    <name type="scientific">Eubacterium plexicaudatum ASF492</name>
    <dbReference type="NCBI Taxonomy" id="1235802"/>
    <lineage>
        <taxon>Bacteria</taxon>
        <taxon>Bacillati</taxon>
        <taxon>Bacillota</taxon>
        <taxon>Clostridia</taxon>
        <taxon>Eubacteriales</taxon>
        <taxon>Eubacteriaceae</taxon>
        <taxon>Eubacterium</taxon>
    </lineage>
</organism>
<dbReference type="SUPFAM" id="SSF63446">
    <property type="entry name" value="Type I dockerin domain"/>
    <property type="match status" value="1"/>
</dbReference>
<evidence type="ECO:0000313" key="4">
    <source>
        <dbReference type="Proteomes" id="UP000012589"/>
    </source>
</evidence>
<dbReference type="SUPFAM" id="SSF49384">
    <property type="entry name" value="Carbohydrate-binding domain"/>
    <property type="match status" value="1"/>
</dbReference>
<dbReference type="STRING" id="1235802.C823_05946"/>
<dbReference type="AlphaFoldDB" id="N1ZNQ7"/>
<name>N1ZNQ7_9FIRM</name>